<gene>
    <name evidence="3" type="ordered locus">Snas_5836</name>
</gene>
<evidence type="ECO:0000259" key="2">
    <source>
        <dbReference type="Pfam" id="PF19580"/>
    </source>
</evidence>
<dbReference type="AlphaFoldDB" id="D3PZ37"/>
<feature type="region of interest" description="Disordered" evidence="1">
    <location>
        <begin position="128"/>
        <end position="158"/>
    </location>
</feature>
<dbReference type="PANTHER" id="PTHR42834:SF1">
    <property type="entry name" value="ENDONUCLEASE_EXONUCLEASE_PHOSPHATASE FAMILY PROTEIN (AFU_ORTHOLOGUE AFUA_3G09210)"/>
    <property type="match status" value="1"/>
</dbReference>
<keyword evidence="4" id="KW-1185">Reference proteome</keyword>
<feature type="domain" description="Endonuclease/exonuclease/phosphatase" evidence="2">
    <location>
        <begin position="436"/>
        <end position="566"/>
    </location>
</feature>
<name>D3PZ37_STANL</name>
<dbReference type="InterPro" id="IPR005135">
    <property type="entry name" value="Endo/exonuclease/phosphatase"/>
</dbReference>
<dbReference type="SUPFAM" id="SSF56219">
    <property type="entry name" value="DNase I-like"/>
    <property type="match status" value="1"/>
</dbReference>
<dbReference type="Proteomes" id="UP000000844">
    <property type="component" value="Chromosome"/>
</dbReference>
<evidence type="ECO:0000313" key="4">
    <source>
        <dbReference type="Proteomes" id="UP000000844"/>
    </source>
</evidence>
<keyword evidence="3" id="KW-0255">Endonuclease</keyword>
<dbReference type="STRING" id="446470.Snas_5836"/>
<dbReference type="CDD" id="cd04486">
    <property type="entry name" value="YhcR_OBF_like"/>
    <property type="match status" value="1"/>
</dbReference>
<dbReference type="Gene3D" id="3.60.10.10">
    <property type="entry name" value="Endonuclease/exonuclease/phosphatase"/>
    <property type="match status" value="1"/>
</dbReference>
<sequence length="592" mass="62347">MRPPVRRALIAAIGAGAIAIPVTIAGVAVAAQATTIAEIQGAAHVSPVAGEEVTDIPGTVTAVSEKGFWMQSAEPDSDEATSDGIYVFTNAAPEAKVGDAVKVAGKVTEYRPGKAENNLSTTEITEPKVSVEGSGGEAPEATLVGPDGRVAPEKVHSAEPGDVEKADFDVKANALDFYESMEGMLVRVKDSVAVGPTTKNGEVSVLPGGEGGLRTERGGVKFTGEDANTERVVLDDLVSEAPVANVGDKLPDDVDGVLDYSFGNFKLNALETPKVESAGLKPETTEAQGDKLAMATYNVENLDPKDDQAAFDRHGEYIAKNLASPDILGIEEIQDNNGADDDGTVAADETWKKLIEAIKAAGGPSYEYQSIDPENNADGGEPGGNIRTGFLYNPERVKPSGKDAGDATTPVEVSAEGLSVSPGRVAPADDAWKDSRKPVAAEFEFNGKKVFAVVNHFASKGGDDPLMGRFQPPARSSEEQRHPQAELVNKFVKELQGAVPDANVVVLGDINDFEFSETVAKLTAGDALKGAYDLLDEKERYSYVFDGNSQVLDQILVSPKLAEAAELDVVHVNSEFTDQASDHDPSVVKLTL</sequence>
<keyword evidence="3" id="KW-0378">Hydrolase</keyword>
<accession>D3PZ37</accession>
<evidence type="ECO:0000256" key="1">
    <source>
        <dbReference type="SAM" id="MobiDB-lite"/>
    </source>
</evidence>
<dbReference type="CDD" id="cd10283">
    <property type="entry name" value="MnuA_DNase1-like"/>
    <property type="match status" value="1"/>
</dbReference>
<dbReference type="eggNOG" id="COG2374">
    <property type="taxonomic scope" value="Bacteria"/>
</dbReference>
<keyword evidence="3" id="KW-0540">Nuclease</keyword>
<feature type="region of interest" description="Disordered" evidence="1">
    <location>
        <begin position="199"/>
        <end position="220"/>
    </location>
</feature>
<dbReference type="InterPro" id="IPR036691">
    <property type="entry name" value="Endo/exonu/phosph_ase_sf"/>
</dbReference>
<dbReference type="PANTHER" id="PTHR42834">
    <property type="entry name" value="ENDONUCLEASE/EXONUCLEASE/PHOSPHATASE FAMILY PROTEIN (AFU_ORTHOLOGUE AFUA_3G09210)"/>
    <property type="match status" value="1"/>
</dbReference>
<protein>
    <submittedName>
        <fullName evidence="3">Endonuclease/exonuclease/phosphatase</fullName>
    </submittedName>
</protein>
<dbReference type="EMBL" id="CP001778">
    <property type="protein sequence ID" value="ADD45466.1"/>
    <property type="molecule type" value="Genomic_DNA"/>
</dbReference>
<dbReference type="Pfam" id="PF19580">
    <property type="entry name" value="Exo_endo_phos_3"/>
    <property type="match status" value="1"/>
</dbReference>
<evidence type="ECO:0000313" key="3">
    <source>
        <dbReference type="EMBL" id="ADD45466.1"/>
    </source>
</evidence>
<dbReference type="GO" id="GO:0004527">
    <property type="term" value="F:exonuclease activity"/>
    <property type="evidence" value="ECO:0007669"/>
    <property type="project" value="UniProtKB-KW"/>
</dbReference>
<dbReference type="RefSeq" id="WP_013021037.1">
    <property type="nucleotide sequence ID" value="NC_013947.1"/>
</dbReference>
<keyword evidence="3" id="KW-0269">Exonuclease</keyword>
<reference evidence="3 4" key="1">
    <citation type="journal article" date="2009" name="Stand. Genomic Sci.">
        <title>Complete genome sequence of Stackebrandtia nassauensis type strain (LLR-40K-21).</title>
        <authorList>
            <person name="Munk C."/>
            <person name="Lapidus A."/>
            <person name="Copeland A."/>
            <person name="Jando M."/>
            <person name="Mayilraj S."/>
            <person name="Glavina Del Rio T."/>
            <person name="Nolan M."/>
            <person name="Chen F."/>
            <person name="Lucas S."/>
            <person name="Tice H."/>
            <person name="Cheng J.F."/>
            <person name="Han C."/>
            <person name="Detter J.C."/>
            <person name="Bruce D."/>
            <person name="Goodwin L."/>
            <person name="Chain P."/>
            <person name="Pitluck S."/>
            <person name="Goker M."/>
            <person name="Ovchinikova G."/>
            <person name="Pati A."/>
            <person name="Ivanova N."/>
            <person name="Mavromatis K."/>
            <person name="Chen A."/>
            <person name="Palaniappan K."/>
            <person name="Land M."/>
            <person name="Hauser L."/>
            <person name="Chang Y.J."/>
            <person name="Jeffries C.D."/>
            <person name="Bristow J."/>
            <person name="Eisen J.A."/>
            <person name="Markowitz V."/>
            <person name="Hugenholtz P."/>
            <person name="Kyrpides N.C."/>
            <person name="Klenk H.P."/>
        </authorList>
    </citation>
    <scope>NUCLEOTIDE SEQUENCE [LARGE SCALE GENOMIC DNA]</scope>
    <source>
        <strain evidence="4">DSM 44728 / CIP 108903 / NRRL B-16338 / NBRC 102104 / LLR-40K-21</strain>
    </source>
</reference>
<dbReference type="GO" id="GO:0004519">
    <property type="term" value="F:endonuclease activity"/>
    <property type="evidence" value="ECO:0007669"/>
    <property type="project" value="UniProtKB-KW"/>
</dbReference>
<dbReference type="HOGENOM" id="CLU_003608_1_1_11"/>
<feature type="region of interest" description="Disordered" evidence="1">
    <location>
        <begin position="413"/>
        <end position="432"/>
    </location>
</feature>
<proteinExistence type="predicted"/>
<organism evidence="3 4">
    <name type="scientific">Stackebrandtia nassauensis (strain DSM 44728 / CIP 108903 / NRRL B-16338 / NBRC 102104 / LLR-40K-21)</name>
    <dbReference type="NCBI Taxonomy" id="446470"/>
    <lineage>
        <taxon>Bacteria</taxon>
        <taxon>Bacillati</taxon>
        <taxon>Actinomycetota</taxon>
        <taxon>Actinomycetes</taxon>
        <taxon>Glycomycetales</taxon>
        <taxon>Glycomycetaceae</taxon>
        <taxon>Stackebrandtia</taxon>
    </lineage>
</organism>
<dbReference type="OrthoDB" id="1016457at2"/>
<dbReference type="KEGG" id="sna:Snas_5836"/>